<comment type="pathway">
    <text evidence="7">Amino-acid biosynthesis; L-arginine biosynthesis [regulation].</text>
</comment>
<dbReference type="SUPFAM" id="SSF46785">
    <property type="entry name" value="Winged helix' DNA-binding domain"/>
    <property type="match status" value="1"/>
</dbReference>
<comment type="caution">
    <text evidence="10">The sequence shown here is derived from an EMBL/GenBank/DDBJ whole genome shotgun (WGS) entry which is preliminary data.</text>
</comment>
<gene>
    <name evidence="7" type="primary">argR</name>
    <name evidence="10" type="ORF">H8S00_06095</name>
</gene>
<keyword evidence="7" id="KW-0678">Repressor</keyword>
<evidence type="ECO:0000256" key="3">
    <source>
        <dbReference type="ARBA" id="ARBA00022490"/>
    </source>
</evidence>
<dbReference type="PRINTS" id="PR01467">
    <property type="entry name" value="ARGREPRESSOR"/>
</dbReference>
<comment type="subcellular location">
    <subcellularLocation>
        <location evidence="1 7">Cytoplasm</location>
    </subcellularLocation>
</comment>
<keyword evidence="6 7" id="KW-0804">Transcription</keyword>
<comment type="similarity">
    <text evidence="2 7">Belongs to the ArgR family.</text>
</comment>
<dbReference type="HAMAP" id="MF_00173">
    <property type="entry name" value="Arg_repressor"/>
    <property type="match status" value="1"/>
</dbReference>
<name>A0ABR7F1V2_9FIRM</name>
<dbReference type="RefSeq" id="WP_021953230.1">
    <property type="nucleotide sequence ID" value="NZ_JACOOZ010000003.1"/>
</dbReference>
<dbReference type="InterPro" id="IPR020900">
    <property type="entry name" value="Arg_repress_DNA-bd"/>
</dbReference>
<dbReference type="Gene3D" id="1.10.10.10">
    <property type="entry name" value="Winged helix-like DNA-binding domain superfamily/Winged helix DNA-binding domain"/>
    <property type="match status" value="1"/>
</dbReference>
<evidence type="ECO:0000313" key="11">
    <source>
        <dbReference type="Proteomes" id="UP000597877"/>
    </source>
</evidence>
<organism evidence="10 11">
    <name type="scientific">Eubacterium segne</name>
    <dbReference type="NCBI Taxonomy" id="2763045"/>
    <lineage>
        <taxon>Bacteria</taxon>
        <taxon>Bacillati</taxon>
        <taxon>Bacillota</taxon>
        <taxon>Clostridia</taxon>
        <taxon>Eubacteriales</taxon>
        <taxon>Eubacteriaceae</taxon>
        <taxon>Eubacterium</taxon>
    </lineage>
</organism>
<dbReference type="Gene3D" id="3.30.1360.40">
    <property type="match status" value="1"/>
</dbReference>
<keyword evidence="7" id="KW-0028">Amino-acid biosynthesis</keyword>
<proteinExistence type="inferred from homology"/>
<reference evidence="10 11" key="1">
    <citation type="submission" date="2020-08" db="EMBL/GenBank/DDBJ databases">
        <title>Genome public.</title>
        <authorList>
            <person name="Liu C."/>
            <person name="Sun Q."/>
        </authorList>
    </citation>
    <scope>NUCLEOTIDE SEQUENCE [LARGE SCALE GENOMIC DNA]</scope>
    <source>
        <strain evidence="10 11">BX4</strain>
    </source>
</reference>
<evidence type="ECO:0000256" key="2">
    <source>
        <dbReference type="ARBA" id="ARBA00008316"/>
    </source>
</evidence>
<evidence type="ECO:0000256" key="6">
    <source>
        <dbReference type="ARBA" id="ARBA00023163"/>
    </source>
</evidence>
<dbReference type="InterPro" id="IPR036388">
    <property type="entry name" value="WH-like_DNA-bd_sf"/>
</dbReference>
<comment type="function">
    <text evidence="7">Regulates arginine biosynthesis genes.</text>
</comment>
<evidence type="ECO:0000313" key="10">
    <source>
        <dbReference type="EMBL" id="MBC5667551.1"/>
    </source>
</evidence>
<dbReference type="PANTHER" id="PTHR34471">
    <property type="entry name" value="ARGININE REPRESSOR"/>
    <property type="match status" value="1"/>
</dbReference>
<dbReference type="InterPro" id="IPR036390">
    <property type="entry name" value="WH_DNA-bd_sf"/>
</dbReference>
<dbReference type="EMBL" id="JACOOZ010000003">
    <property type="protein sequence ID" value="MBC5667551.1"/>
    <property type="molecule type" value="Genomic_DNA"/>
</dbReference>
<protein>
    <recommendedName>
        <fullName evidence="7">Arginine repressor</fullName>
    </recommendedName>
</protein>
<dbReference type="InterPro" id="IPR001669">
    <property type="entry name" value="Arg_repress"/>
</dbReference>
<evidence type="ECO:0000259" key="9">
    <source>
        <dbReference type="Pfam" id="PF02863"/>
    </source>
</evidence>
<dbReference type="InterPro" id="IPR036251">
    <property type="entry name" value="Arg_repress_C_sf"/>
</dbReference>
<dbReference type="Pfam" id="PF02863">
    <property type="entry name" value="Arg_repressor_C"/>
    <property type="match status" value="1"/>
</dbReference>
<keyword evidence="7" id="KW-0055">Arginine biosynthesis</keyword>
<evidence type="ECO:0000256" key="4">
    <source>
        <dbReference type="ARBA" id="ARBA00023015"/>
    </source>
</evidence>
<dbReference type="PANTHER" id="PTHR34471:SF1">
    <property type="entry name" value="ARGININE REPRESSOR"/>
    <property type="match status" value="1"/>
</dbReference>
<evidence type="ECO:0000256" key="1">
    <source>
        <dbReference type="ARBA" id="ARBA00004496"/>
    </source>
</evidence>
<evidence type="ECO:0000256" key="5">
    <source>
        <dbReference type="ARBA" id="ARBA00023125"/>
    </source>
</evidence>
<keyword evidence="11" id="KW-1185">Reference proteome</keyword>
<keyword evidence="5 7" id="KW-0238">DNA-binding</keyword>
<dbReference type="InterPro" id="IPR020899">
    <property type="entry name" value="Arg_repress_C"/>
</dbReference>
<evidence type="ECO:0000256" key="7">
    <source>
        <dbReference type="HAMAP-Rule" id="MF_00173"/>
    </source>
</evidence>
<accession>A0ABR7F1V2</accession>
<keyword evidence="3 7" id="KW-0963">Cytoplasm</keyword>
<feature type="domain" description="Arginine repressor C-terminal" evidence="9">
    <location>
        <begin position="79"/>
        <end position="145"/>
    </location>
</feature>
<feature type="domain" description="Arginine repressor DNA-binding" evidence="8">
    <location>
        <begin position="2"/>
        <end position="63"/>
    </location>
</feature>
<evidence type="ECO:0000259" key="8">
    <source>
        <dbReference type="Pfam" id="PF01316"/>
    </source>
</evidence>
<dbReference type="Proteomes" id="UP000597877">
    <property type="component" value="Unassembled WGS sequence"/>
</dbReference>
<sequence>MKTKRQRKIIELITERNVETQDELAALLEKEGFTVTQATISRDIRELNLTKSVSPDGGQKYSIAVSALGGIYGKYLRVLSDGILKMEIAENILVIKTVSGMAMAVGAAVDAMSIENVVGCIAGDDTIMCIIKTKEDAPVVKARIEEAI</sequence>
<keyword evidence="4 7" id="KW-0805">Transcription regulation</keyword>
<dbReference type="SUPFAM" id="SSF55252">
    <property type="entry name" value="C-terminal domain of arginine repressor"/>
    <property type="match status" value="1"/>
</dbReference>
<dbReference type="Pfam" id="PF01316">
    <property type="entry name" value="Arg_repressor"/>
    <property type="match status" value="1"/>
</dbReference>